<name>A0A0B7MQJ0_9FIRM</name>
<dbReference type="Pfam" id="PF11823">
    <property type="entry name" value="Se_S_carrier"/>
    <property type="match status" value="1"/>
</dbReference>
<gene>
    <name evidence="2" type="ORF">SSCH_870028</name>
</gene>
<protein>
    <recommendedName>
        <fullName evidence="1">Putative Se/S carrier protein-like domain-containing protein</fullName>
    </recommendedName>
</protein>
<feature type="domain" description="Putative Se/S carrier protein-like" evidence="1">
    <location>
        <begin position="12"/>
        <end position="77"/>
    </location>
</feature>
<keyword evidence="3" id="KW-1185">Reference proteome</keyword>
<dbReference type="RefSeq" id="WP_044666187.1">
    <property type="nucleotide sequence ID" value="NZ_CDRZ01000288.1"/>
</dbReference>
<accession>A0A0B7MQJ0</accession>
<evidence type="ECO:0000259" key="1">
    <source>
        <dbReference type="Pfam" id="PF11823"/>
    </source>
</evidence>
<sequence>MSEQERYFAVDVLTFPSSHYALKAEKACKDAGILVVLIPLPREISADCGVALIVRPEIRQSAESLLRQASVPLNGVHHLKREGKDARLWRRLLGRG</sequence>
<evidence type="ECO:0000313" key="3">
    <source>
        <dbReference type="Proteomes" id="UP000046155"/>
    </source>
</evidence>
<reference evidence="3" key="1">
    <citation type="submission" date="2015-01" db="EMBL/GenBank/DDBJ databases">
        <authorList>
            <person name="Manzoor Shahid"/>
            <person name="Zubair Saima"/>
        </authorList>
    </citation>
    <scope>NUCLEOTIDE SEQUENCE [LARGE SCALE GENOMIC DNA]</scope>
    <source>
        <strain evidence="3">Sp3</strain>
    </source>
</reference>
<organism evidence="2 3">
    <name type="scientific">Syntrophaceticus schinkii</name>
    <dbReference type="NCBI Taxonomy" id="499207"/>
    <lineage>
        <taxon>Bacteria</taxon>
        <taxon>Bacillati</taxon>
        <taxon>Bacillota</taxon>
        <taxon>Clostridia</taxon>
        <taxon>Thermoanaerobacterales</taxon>
        <taxon>Thermoanaerobacterales Family III. Incertae Sedis</taxon>
        <taxon>Syntrophaceticus</taxon>
    </lineage>
</organism>
<evidence type="ECO:0000313" key="2">
    <source>
        <dbReference type="EMBL" id="CEO90428.1"/>
    </source>
</evidence>
<proteinExistence type="predicted"/>
<dbReference type="AlphaFoldDB" id="A0A0B7MQJ0"/>
<dbReference type="InterPro" id="IPR021778">
    <property type="entry name" value="Se/S_carrier-like"/>
</dbReference>
<dbReference type="EMBL" id="CDRZ01000288">
    <property type="protein sequence ID" value="CEO90428.1"/>
    <property type="molecule type" value="Genomic_DNA"/>
</dbReference>
<dbReference type="Proteomes" id="UP000046155">
    <property type="component" value="Unassembled WGS sequence"/>
</dbReference>
<dbReference type="OrthoDB" id="3192849at2"/>